<feature type="domain" description="IrrE N-terminal-like" evidence="1">
    <location>
        <begin position="28"/>
        <end position="111"/>
    </location>
</feature>
<dbReference type="OrthoDB" id="9816277at2"/>
<accession>A0A3R6ZYM4</accession>
<sequence length="143" mass="16613">MACSEKIFNLIKSVYNKVGSLDPIEIAKAYKYNIIYRPIGPTTLGTRIQSCRKTTIILDNNLQEAEQILVPLHEIKHCLMDKGVGTPFLRRYSTFVPISKREAEANEFAMNCLACLYSYDLENLTKYQICDYFNLDYYWSNFI</sequence>
<name>A0A3R6ZYM4_9LACO</name>
<dbReference type="Proteomes" id="UP000284109">
    <property type="component" value="Unassembled WGS sequence"/>
</dbReference>
<dbReference type="EMBL" id="QOCR01000002">
    <property type="protein sequence ID" value="RHW51288.1"/>
    <property type="molecule type" value="Genomic_DNA"/>
</dbReference>
<protein>
    <recommendedName>
        <fullName evidence="1">IrrE N-terminal-like domain-containing protein</fullName>
    </recommendedName>
</protein>
<reference evidence="2 3" key="1">
    <citation type="submission" date="2018-07" db="EMBL/GenBank/DDBJ databases">
        <title>Genome sequences of six Lactobacillus spp. isolated from bumble bee guts.</title>
        <authorList>
            <person name="Motta E.V.S."/>
            <person name="Moran N.A."/>
        </authorList>
    </citation>
    <scope>NUCLEOTIDE SEQUENCE [LARGE SCALE GENOMIC DNA]</scope>
    <source>
        <strain evidence="2 3">BI-1.1</strain>
    </source>
</reference>
<dbReference type="AlphaFoldDB" id="A0A3R6ZYM4"/>
<dbReference type="Gene3D" id="1.10.10.2910">
    <property type="match status" value="1"/>
</dbReference>
<evidence type="ECO:0000259" key="1">
    <source>
        <dbReference type="Pfam" id="PF06114"/>
    </source>
</evidence>
<dbReference type="Pfam" id="PF06114">
    <property type="entry name" value="Peptidase_M78"/>
    <property type="match status" value="1"/>
</dbReference>
<evidence type="ECO:0000313" key="2">
    <source>
        <dbReference type="EMBL" id="RHW51288.1"/>
    </source>
</evidence>
<proteinExistence type="predicted"/>
<dbReference type="InterPro" id="IPR010359">
    <property type="entry name" value="IrrE_HExxH"/>
</dbReference>
<gene>
    <name evidence="2" type="ORF">DS831_04510</name>
</gene>
<comment type="caution">
    <text evidence="2">The sequence shown here is derived from an EMBL/GenBank/DDBJ whole genome shotgun (WGS) entry which is preliminary data.</text>
</comment>
<keyword evidence="3" id="KW-1185">Reference proteome</keyword>
<evidence type="ECO:0000313" key="3">
    <source>
        <dbReference type="Proteomes" id="UP000284109"/>
    </source>
</evidence>
<organism evidence="2 3">
    <name type="scientific">Bombilactobacillus bombi</name>
    <dbReference type="NCBI Taxonomy" id="1303590"/>
    <lineage>
        <taxon>Bacteria</taxon>
        <taxon>Bacillati</taxon>
        <taxon>Bacillota</taxon>
        <taxon>Bacilli</taxon>
        <taxon>Lactobacillales</taxon>
        <taxon>Lactobacillaceae</taxon>
        <taxon>Bombilactobacillus</taxon>
    </lineage>
</organism>
<dbReference type="RefSeq" id="WP_118900812.1">
    <property type="nucleotide sequence ID" value="NZ_QOCR01000002.1"/>
</dbReference>